<keyword evidence="2 7" id="KW-0813">Transport</keyword>
<dbReference type="GO" id="GO:0043130">
    <property type="term" value="F:ubiquitin binding"/>
    <property type="evidence" value="ECO:0007669"/>
    <property type="project" value="UniProtKB-UniRule"/>
</dbReference>
<dbReference type="InterPro" id="IPR040608">
    <property type="entry name" value="Snf8/Vps36"/>
</dbReference>
<comment type="function">
    <text evidence="7">Component of the ESCRT-II complex (endosomal sorting complex required for transport II), which is required for multivesicular body (MVB) formation and sorting of endosomal cargo proteins into MVBs.</text>
</comment>
<dbReference type="GO" id="GO:0000814">
    <property type="term" value="C:ESCRT II complex"/>
    <property type="evidence" value="ECO:0007669"/>
    <property type="project" value="UniProtKB-UniRule"/>
</dbReference>
<keyword evidence="7" id="KW-0963">Cytoplasm</keyword>
<dbReference type="InterPro" id="IPR021648">
    <property type="entry name" value="GLUE_dom"/>
</dbReference>
<comment type="subcellular location">
    <subcellularLocation>
        <location evidence="7">Cytoplasm</location>
    </subcellularLocation>
    <subcellularLocation>
        <location evidence="7">Endosome</location>
    </subcellularLocation>
</comment>
<dbReference type="InterPro" id="IPR001876">
    <property type="entry name" value="Znf_RanBP2"/>
</dbReference>
<dbReference type="SMART" id="SM00547">
    <property type="entry name" value="ZnF_RBZ"/>
    <property type="match status" value="2"/>
</dbReference>
<dbReference type="SUPFAM" id="SSF90209">
    <property type="entry name" value="Ran binding protein zinc finger-like"/>
    <property type="match status" value="2"/>
</dbReference>
<keyword evidence="4" id="KW-0863">Zinc-finger</keyword>
<dbReference type="InterPro" id="IPR011993">
    <property type="entry name" value="PH-like_dom_sf"/>
</dbReference>
<dbReference type="SUPFAM" id="SSF50729">
    <property type="entry name" value="PH domain-like"/>
    <property type="match status" value="1"/>
</dbReference>
<evidence type="ECO:0000256" key="4">
    <source>
        <dbReference type="ARBA" id="ARBA00022771"/>
    </source>
</evidence>
<protein>
    <recommendedName>
        <fullName evidence="7">Vacuolar protein-sorting-associated protein 36</fullName>
    </recommendedName>
    <alternativeName>
        <fullName evidence="7">ESCRT-II complex subunit VPS36</fullName>
    </alternativeName>
</protein>
<accession>A0A1L0BCN2</accession>
<keyword evidence="7" id="KW-0967">Endosome</keyword>
<comment type="subunit">
    <text evidence="7">Component of the endosomal sorting complex required for transport II (ESCRT-II).</text>
</comment>
<feature type="domain" description="GLUE N-terminal" evidence="8">
    <location>
        <begin position="10"/>
        <end position="288"/>
    </location>
</feature>
<dbReference type="PANTHER" id="PTHR13128">
    <property type="entry name" value="VACUOLAR PROTEIN-SORTING-ASSOCIATED PROTEIN 36"/>
    <property type="match status" value="1"/>
</dbReference>
<dbReference type="InterPro" id="IPR036388">
    <property type="entry name" value="WH-like_DNA-bd_sf"/>
</dbReference>
<dbReference type="Pfam" id="PF04157">
    <property type="entry name" value="EAP30"/>
    <property type="match status" value="1"/>
</dbReference>
<dbReference type="Pfam" id="PF11605">
    <property type="entry name" value="Vps36_ESCRT-II"/>
    <property type="match status" value="1"/>
</dbReference>
<dbReference type="GO" id="GO:0043328">
    <property type="term" value="P:protein transport to vacuole involved in ubiquitin-dependent protein catabolic process via the multivesicular body sorting pathway"/>
    <property type="evidence" value="ECO:0007669"/>
    <property type="project" value="UniProtKB-UniRule"/>
</dbReference>
<dbReference type="GO" id="GO:0008270">
    <property type="term" value="F:zinc ion binding"/>
    <property type="evidence" value="ECO:0007669"/>
    <property type="project" value="UniProtKB-KW"/>
</dbReference>
<keyword evidence="3" id="KW-0479">Metal-binding</keyword>
<dbReference type="EMBL" id="LT635756">
    <property type="protein sequence ID" value="SGZ47652.1"/>
    <property type="molecule type" value="Genomic_DNA"/>
</dbReference>
<dbReference type="Gene3D" id="2.30.29.30">
    <property type="entry name" value="Pleckstrin-homology domain (PH domain)/Phosphotyrosine-binding domain (PTB)"/>
    <property type="match status" value="1"/>
</dbReference>
<evidence type="ECO:0000256" key="1">
    <source>
        <dbReference type="ARBA" id="ARBA00009697"/>
    </source>
</evidence>
<dbReference type="GO" id="GO:0031902">
    <property type="term" value="C:late endosome membrane"/>
    <property type="evidence" value="ECO:0007669"/>
    <property type="project" value="UniProtKB-UniRule"/>
</dbReference>
<gene>
    <name evidence="9" type="ORF">SAMEA4029010_CIC11G00000004004</name>
</gene>
<keyword evidence="6 7" id="KW-0653">Protein transport</keyword>
<proteinExistence type="inferred from homology"/>
<evidence type="ECO:0000256" key="2">
    <source>
        <dbReference type="ARBA" id="ARBA00022448"/>
    </source>
</evidence>
<keyword evidence="5" id="KW-0862">Zinc</keyword>
<evidence type="ECO:0000256" key="6">
    <source>
        <dbReference type="ARBA" id="ARBA00022927"/>
    </source>
</evidence>
<dbReference type="Gene3D" id="2.30.30.380">
    <property type="entry name" value="Zn-finger domain of Sec23/24"/>
    <property type="match status" value="2"/>
</dbReference>
<dbReference type="STRING" id="45354.A0A1L0BCN2"/>
<dbReference type="OrthoDB" id="271448at2759"/>
<dbReference type="InterPro" id="IPR036390">
    <property type="entry name" value="WH_DNA-bd_sf"/>
</dbReference>
<name>A0A1L0BCN2_9ASCO</name>
<keyword evidence="10" id="KW-1185">Reference proteome</keyword>
<dbReference type="Gene3D" id="1.10.10.10">
    <property type="entry name" value="Winged helix-like DNA-binding domain superfamily/Winged helix DNA-binding domain"/>
    <property type="match status" value="1"/>
</dbReference>
<dbReference type="AlphaFoldDB" id="A0A1L0BCN2"/>
<evidence type="ECO:0000313" key="10">
    <source>
        <dbReference type="Proteomes" id="UP000182334"/>
    </source>
</evidence>
<dbReference type="PROSITE" id="PS51495">
    <property type="entry name" value="GLUE"/>
    <property type="match status" value="1"/>
</dbReference>
<evidence type="ECO:0000313" key="9">
    <source>
        <dbReference type="EMBL" id="SGZ47652.1"/>
    </source>
</evidence>
<evidence type="ECO:0000256" key="7">
    <source>
        <dbReference type="RuleBase" id="RU367095"/>
    </source>
</evidence>
<evidence type="ECO:0000256" key="3">
    <source>
        <dbReference type="ARBA" id="ARBA00022723"/>
    </source>
</evidence>
<dbReference type="InterPro" id="IPR031558">
    <property type="entry name" value="Vps36-NZF-N"/>
</dbReference>
<dbReference type="Proteomes" id="UP000182334">
    <property type="component" value="Chromosome I"/>
</dbReference>
<dbReference type="Pfam" id="PF16988">
    <property type="entry name" value="Vps36-NZF-N"/>
    <property type="match status" value="1"/>
</dbReference>
<dbReference type="SUPFAM" id="SSF46785">
    <property type="entry name" value="Winged helix' DNA-binding domain"/>
    <property type="match status" value="1"/>
</dbReference>
<comment type="similarity">
    <text evidence="1 7">Belongs to the VPS36 family.</text>
</comment>
<dbReference type="GO" id="GO:0032266">
    <property type="term" value="F:phosphatidylinositol-3-phosphate binding"/>
    <property type="evidence" value="ECO:0007669"/>
    <property type="project" value="UniProtKB-UniRule"/>
</dbReference>
<dbReference type="InterPro" id="IPR037855">
    <property type="entry name" value="Vps36"/>
</dbReference>
<sequence>MSHLYIWQSVPVNKSSRPILIENEYSIYVKDGVGIYQGKLKIANHQNGRVYLTNKRVIYIDTIDRNRAIAVSLKDVARAEYVERFLRSSPKVKVYLKVEDESTSVAGSSAASPQNLLASLPIDKTVDWICVICSFNNHISTKTNLDVNFPKCTSCGIPPSRNHIEQVIKNAYTQQEPAAETQTSQSNDQCPKCTFINHPSMKYCEICGTELPTIPLALSRKIQDMENLSTPNLRANNPLGLILEDKEEYTNGRPYIKISFRKGGELGFYEHIVQEIDKIKWELLESRGGIGGEATRIQKKEQVVPKVKTGGIHSLERIGQLQRKQNEIILTQSLEDLEQLMFKAQDLIKLSSSFGSLVKRRKNTPSATIPPLVISRNSSLFHQELARHISEYLLNSELTKITSMISIPDLFASYNRFRILNQGFGTELISTQELNKSLELLDKLELPIKMTTFQSGLQVVTQRSHELQDLHVKIMEHLIEEENNFKYQKYLCQFLADSDDYTRDKYKVFHGNTIAEIAEHFGWSHSVCIEEMTRCMEEQLVVFDKHILGTFFFVNQFDAKLAAKLRDEEEIRSSAEKDALEQQKSISTSLKTRFDAEQNLIAVQSHQFGALQPSVDMIDSTVQTPPSDTLGQLAGLKFT</sequence>
<organism evidence="9 10">
    <name type="scientific">Sungouiella intermedia</name>
    <dbReference type="NCBI Taxonomy" id="45354"/>
    <lineage>
        <taxon>Eukaryota</taxon>
        <taxon>Fungi</taxon>
        <taxon>Dikarya</taxon>
        <taxon>Ascomycota</taxon>
        <taxon>Saccharomycotina</taxon>
        <taxon>Pichiomycetes</taxon>
        <taxon>Metschnikowiaceae</taxon>
        <taxon>Sungouiella</taxon>
    </lineage>
</organism>
<reference evidence="9 10" key="1">
    <citation type="submission" date="2016-10" db="EMBL/GenBank/DDBJ databases">
        <authorList>
            <person name="de Groot N.N."/>
        </authorList>
    </citation>
    <scope>NUCLEOTIDE SEQUENCE [LARGE SCALE GENOMIC DNA]</scope>
    <source>
        <strain evidence="9 10">CBS 141442</strain>
    </source>
</reference>
<evidence type="ECO:0000259" key="8">
    <source>
        <dbReference type="PROSITE" id="PS51495"/>
    </source>
</evidence>
<evidence type="ECO:0000256" key="5">
    <source>
        <dbReference type="ARBA" id="ARBA00022833"/>
    </source>
</evidence>
<dbReference type="InterPro" id="IPR036443">
    <property type="entry name" value="Znf_RanBP2_sf"/>
</dbReference>
<dbReference type="PANTHER" id="PTHR13128:SF12">
    <property type="entry name" value="VACUOLAR PROTEIN-SORTING-ASSOCIATED PROTEIN 36"/>
    <property type="match status" value="1"/>
</dbReference>